<feature type="compositionally biased region" description="Basic and acidic residues" evidence="1">
    <location>
        <begin position="1"/>
        <end position="47"/>
    </location>
</feature>
<protein>
    <submittedName>
        <fullName evidence="2">Uncharacterized protein</fullName>
    </submittedName>
</protein>
<keyword evidence="3" id="KW-1185">Reference proteome</keyword>
<reference evidence="3" key="1">
    <citation type="journal article" date="2020" name="Stud. Mycol.">
        <title>101 Dothideomycetes genomes: A test case for predicting lifestyles and emergence of pathogens.</title>
        <authorList>
            <person name="Haridas S."/>
            <person name="Albert R."/>
            <person name="Binder M."/>
            <person name="Bloem J."/>
            <person name="LaButti K."/>
            <person name="Salamov A."/>
            <person name="Andreopoulos B."/>
            <person name="Baker S."/>
            <person name="Barry K."/>
            <person name="Bills G."/>
            <person name="Bluhm B."/>
            <person name="Cannon C."/>
            <person name="Castanera R."/>
            <person name="Culley D."/>
            <person name="Daum C."/>
            <person name="Ezra D."/>
            <person name="Gonzalez J."/>
            <person name="Henrissat B."/>
            <person name="Kuo A."/>
            <person name="Liang C."/>
            <person name="Lipzen A."/>
            <person name="Lutzoni F."/>
            <person name="Magnuson J."/>
            <person name="Mondo S."/>
            <person name="Nolan M."/>
            <person name="Ohm R."/>
            <person name="Pangilinan J."/>
            <person name="Park H.-J."/>
            <person name="Ramirez L."/>
            <person name="Alfaro M."/>
            <person name="Sun H."/>
            <person name="Tritt A."/>
            <person name="Yoshinaga Y."/>
            <person name="Zwiers L.-H."/>
            <person name="Turgeon B."/>
            <person name="Goodwin S."/>
            <person name="Spatafora J."/>
            <person name="Crous P."/>
            <person name="Grigoriev I."/>
        </authorList>
    </citation>
    <scope>NUCLEOTIDE SEQUENCE [LARGE SCALE GENOMIC DNA]</scope>
    <source>
        <strain evidence="3">CECT 20119</strain>
    </source>
</reference>
<evidence type="ECO:0000313" key="2">
    <source>
        <dbReference type="EMBL" id="KAF2226298.1"/>
    </source>
</evidence>
<gene>
    <name evidence="2" type="ORF">BDZ85DRAFT_255916</name>
</gene>
<proteinExistence type="predicted"/>
<feature type="region of interest" description="Disordered" evidence="1">
    <location>
        <begin position="1"/>
        <end position="69"/>
    </location>
</feature>
<evidence type="ECO:0000313" key="3">
    <source>
        <dbReference type="Proteomes" id="UP000799538"/>
    </source>
</evidence>
<accession>A0A6A6GKX1</accession>
<dbReference type="EMBL" id="ML992502">
    <property type="protein sequence ID" value="KAF2226298.1"/>
    <property type="molecule type" value="Genomic_DNA"/>
</dbReference>
<name>A0A6A6GKX1_9PEZI</name>
<evidence type="ECO:0000256" key="1">
    <source>
        <dbReference type="SAM" id="MobiDB-lite"/>
    </source>
</evidence>
<dbReference type="Proteomes" id="UP000799538">
    <property type="component" value="Unassembled WGS sequence"/>
</dbReference>
<dbReference type="AlphaFoldDB" id="A0A6A6GKX1"/>
<dbReference type="OrthoDB" id="5427334at2759"/>
<sequence>MGKEGRVKEGGVKEGKREGRIEGQIGGKKEAKREVVFDEVLGKDKQGKKLTRYQQNPRANWGPMSRAKG</sequence>
<organism evidence="2 3">
    <name type="scientific">Elsinoe ampelina</name>
    <dbReference type="NCBI Taxonomy" id="302913"/>
    <lineage>
        <taxon>Eukaryota</taxon>
        <taxon>Fungi</taxon>
        <taxon>Dikarya</taxon>
        <taxon>Ascomycota</taxon>
        <taxon>Pezizomycotina</taxon>
        <taxon>Dothideomycetes</taxon>
        <taxon>Dothideomycetidae</taxon>
        <taxon>Myriangiales</taxon>
        <taxon>Elsinoaceae</taxon>
        <taxon>Elsinoe</taxon>
    </lineage>
</organism>